<proteinExistence type="predicted"/>
<evidence type="ECO:0000313" key="3">
    <source>
        <dbReference type="Proteomes" id="UP001390339"/>
    </source>
</evidence>
<keyword evidence="3" id="KW-1185">Reference proteome</keyword>
<sequence>MGVFDYSPSAFNELPSLGKALDIYEREGVAQHISTSICDIFLRHDARKRYALSLLHRHFRMHDSERLLHIGNVAMPWKYSQGSDDNSVMFDGKATAVQWRFVAGEGEYEGARGLVPYEFELNEAGKCGGMSNDSNADADADFLEDLYGYLSEHGLLSYIGLSAMPSSSSAVAEEEDEDGCKGSPAPPTVEITNGRHNIVFPGGEDTVGSQKAAEVSWVFSEGPLVN</sequence>
<dbReference type="Proteomes" id="UP001390339">
    <property type="component" value="Unassembled WGS sequence"/>
</dbReference>
<evidence type="ECO:0000313" key="2">
    <source>
        <dbReference type="EMBL" id="KAK8851103.1"/>
    </source>
</evidence>
<evidence type="ECO:0000256" key="1">
    <source>
        <dbReference type="SAM" id="MobiDB-lite"/>
    </source>
</evidence>
<organism evidence="2 3">
    <name type="scientific">Apiospora arundinis</name>
    <dbReference type="NCBI Taxonomy" id="335852"/>
    <lineage>
        <taxon>Eukaryota</taxon>
        <taxon>Fungi</taxon>
        <taxon>Dikarya</taxon>
        <taxon>Ascomycota</taxon>
        <taxon>Pezizomycotina</taxon>
        <taxon>Sordariomycetes</taxon>
        <taxon>Xylariomycetidae</taxon>
        <taxon>Amphisphaeriales</taxon>
        <taxon>Apiosporaceae</taxon>
        <taxon>Apiospora</taxon>
    </lineage>
</organism>
<name>A0ABR2HPU0_9PEZI</name>
<gene>
    <name evidence="2" type="ORF">PGQ11_013582</name>
</gene>
<comment type="caution">
    <text evidence="2">The sequence shown here is derived from an EMBL/GenBank/DDBJ whole genome shotgun (WGS) entry which is preliminary data.</text>
</comment>
<protein>
    <submittedName>
        <fullName evidence="2">Uncharacterized protein</fullName>
    </submittedName>
</protein>
<dbReference type="EMBL" id="JAPCWZ010000009">
    <property type="protein sequence ID" value="KAK8851103.1"/>
    <property type="molecule type" value="Genomic_DNA"/>
</dbReference>
<feature type="region of interest" description="Disordered" evidence="1">
    <location>
        <begin position="169"/>
        <end position="194"/>
    </location>
</feature>
<reference evidence="2 3" key="1">
    <citation type="journal article" date="2024" name="IMA Fungus">
        <title>Apiospora arundinis, a panoply of carbohydrate-active enzymes and secondary metabolites.</title>
        <authorList>
            <person name="Sorensen T."/>
            <person name="Petersen C."/>
            <person name="Muurmann A.T."/>
            <person name="Christiansen J.V."/>
            <person name="Brundto M.L."/>
            <person name="Overgaard C.K."/>
            <person name="Boysen A.T."/>
            <person name="Wollenberg R.D."/>
            <person name="Larsen T.O."/>
            <person name="Sorensen J.L."/>
            <person name="Nielsen K.L."/>
            <person name="Sondergaard T.E."/>
        </authorList>
    </citation>
    <scope>NUCLEOTIDE SEQUENCE [LARGE SCALE GENOMIC DNA]</scope>
    <source>
        <strain evidence="2 3">AAU 773</strain>
    </source>
</reference>
<accession>A0ABR2HPU0</accession>